<feature type="signal peptide" evidence="1">
    <location>
        <begin position="1"/>
        <end position="24"/>
    </location>
</feature>
<keyword evidence="1" id="KW-0732">Signal</keyword>
<evidence type="ECO:0000313" key="3">
    <source>
        <dbReference type="EMBL" id="AGV17101.1"/>
    </source>
</evidence>
<dbReference type="Pfam" id="PF04187">
    <property type="entry name" value="Cofac_haem_bdg"/>
    <property type="match status" value="1"/>
</dbReference>
<evidence type="ECO:0000313" key="4">
    <source>
        <dbReference type="Proteomes" id="UP000016714"/>
    </source>
</evidence>
<protein>
    <recommendedName>
        <fullName evidence="2">Haem-binding uptake Tiki superfamily ChaN domain-containing protein</fullName>
    </recommendedName>
</protein>
<proteinExistence type="predicted"/>
<organism evidence="3 4">
    <name type="scientific">Vibrio alginolyticus (strain ATCC 17749 / DSM 2171 / NBRC 15630 / NCIMB 1903 / NCTC 12160 / XII-53)</name>
    <dbReference type="NCBI Taxonomy" id="1219076"/>
    <lineage>
        <taxon>Bacteria</taxon>
        <taxon>Pseudomonadati</taxon>
        <taxon>Pseudomonadota</taxon>
        <taxon>Gammaproteobacteria</taxon>
        <taxon>Vibrionales</taxon>
        <taxon>Vibrionaceae</taxon>
        <taxon>Vibrio</taxon>
    </lineage>
</organism>
<dbReference type="HOGENOM" id="CLU_035488_0_0_6"/>
<dbReference type="SUPFAM" id="SSF159501">
    <property type="entry name" value="EreA/ChaN-like"/>
    <property type="match status" value="1"/>
</dbReference>
<dbReference type="PROSITE" id="PS51257">
    <property type="entry name" value="PROKAR_LIPOPROTEIN"/>
    <property type="match status" value="1"/>
</dbReference>
<evidence type="ECO:0000256" key="1">
    <source>
        <dbReference type="SAM" id="SignalP"/>
    </source>
</evidence>
<dbReference type="InterPro" id="IPR016773">
    <property type="entry name" value="Fe3_uptake_reg_CjrA_prd"/>
</dbReference>
<gene>
    <name evidence="3" type="ORF">N646_1268</name>
</gene>
<dbReference type="AlphaFoldDB" id="A0A2I3C7T6"/>
<dbReference type="EMBL" id="CP006718">
    <property type="protein sequence ID" value="AGV17101.1"/>
    <property type="molecule type" value="Genomic_DNA"/>
</dbReference>
<reference evidence="3 4" key="1">
    <citation type="journal article" date="2015" name="Genome Announc.">
        <title>Complete genome sequence of Vibrio alginolyticus ATCC 17749.</title>
        <authorList>
            <person name="Liu X.F."/>
            <person name="Cao Y."/>
            <person name="Zhang H.L."/>
            <person name="Chen Y.J."/>
            <person name="Hu C.J."/>
        </authorList>
    </citation>
    <scope>NUCLEOTIDE SEQUENCE [LARGE SCALE GENOMIC DNA]</scope>
    <source>
        <strain evidence="4">ATCC 17749 / DSM 2171 / NBRC 15630 / NCIMB 1903 / NCTC 12160 / XII-53</strain>
    </source>
</reference>
<sequence length="316" mass="35536">MRFSTTLSLLFAGLLTGCSSYTHTDSHATSAEVTSFYDYQLYTPSGEHIALSKLPIELQQADVILIGEWHTHAGVHRFQTDMLKQLTSYDRSLALSMEQFTRDKQPVVDAYLRGEIGEQYLMKQANAWPNYESDYRPLVEFAKQKNLPVIAANAPKSIVRCIGRQGLDYINKLDDDQRMFIAQAINTGSSPYKEKFMASMHHGKPEQTEKQFAAQVTWDETMAESIVSYLDDNPGAQVVHVAGKFHTEQGLGTAASILSRNPSLKVVVISPTDNVLSDNTDYQLEVLAPPVRYVQDAHRMAAYQHLTKRNNDLQCK</sequence>
<evidence type="ECO:0000259" key="2">
    <source>
        <dbReference type="Pfam" id="PF04187"/>
    </source>
</evidence>
<feature type="chain" id="PRO_5014128343" description="Haem-binding uptake Tiki superfamily ChaN domain-containing protein" evidence="1">
    <location>
        <begin position="25"/>
        <end position="316"/>
    </location>
</feature>
<feature type="domain" description="Haem-binding uptake Tiki superfamily ChaN" evidence="2">
    <location>
        <begin position="57"/>
        <end position="256"/>
    </location>
</feature>
<name>A0A2I3C7T6_VIBAX</name>
<dbReference type="Gene3D" id="3.40.50.11550">
    <property type="match status" value="1"/>
</dbReference>
<dbReference type="PIRSF" id="PIRSF020419">
    <property type="entry name" value="Fe_uptake_reg_CjrA_prd"/>
    <property type="match status" value="1"/>
</dbReference>
<dbReference type="Proteomes" id="UP000016714">
    <property type="component" value="Chromosome 1"/>
</dbReference>
<dbReference type="RefSeq" id="WP_017820790.1">
    <property type="nucleotide sequence ID" value="NC_022349.1"/>
</dbReference>
<accession>A0A2I3C7T6</accession>
<dbReference type="KEGG" id="vag:N646_1268"/>
<dbReference type="InterPro" id="IPR007314">
    <property type="entry name" value="Cofac_haem-bd_dom"/>
</dbReference>
<dbReference type="CDD" id="cd14727">
    <property type="entry name" value="ChanN-like"/>
    <property type="match status" value="1"/>
</dbReference>